<keyword evidence="9" id="KW-1185">Reference proteome</keyword>
<dbReference type="EMBL" id="SUMC01000318">
    <property type="protein sequence ID" value="TJZ91328.1"/>
    <property type="molecule type" value="Genomic_DNA"/>
</dbReference>
<dbReference type="GO" id="GO:0003677">
    <property type="term" value="F:DNA binding"/>
    <property type="evidence" value="ECO:0007669"/>
    <property type="project" value="UniProtKB-UniRule"/>
</dbReference>
<keyword evidence="1" id="KW-0229">DNA integration</keyword>
<keyword evidence="3" id="KW-0233">DNA recombination</keyword>
<dbReference type="InterPro" id="IPR004107">
    <property type="entry name" value="Integrase_SAM-like_N"/>
</dbReference>
<evidence type="ECO:0000259" key="7">
    <source>
        <dbReference type="PROSITE" id="PS51900"/>
    </source>
</evidence>
<dbReference type="InterPro" id="IPR013762">
    <property type="entry name" value="Integrase-like_cat_sf"/>
</dbReference>
<proteinExistence type="predicted"/>
<dbReference type="Proteomes" id="UP000305778">
    <property type="component" value="Unassembled WGS sequence"/>
</dbReference>
<evidence type="ECO:0000256" key="5">
    <source>
        <dbReference type="SAM" id="MobiDB-lite"/>
    </source>
</evidence>
<dbReference type="InterPro" id="IPR002104">
    <property type="entry name" value="Integrase_catalytic"/>
</dbReference>
<dbReference type="InterPro" id="IPR010998">
    <property type="entry name" value="Integrase_recombinase_N"/>
</dbReference>
<evidence type="ECO:0000256" key="3">
    <source>
        <dbReference type="ARBA" id="ARBA00023172"/>
    </source>
</evidence>
<comment type="caution">
    <text evidence="8">The sequence shown here is derived from an EMBL/GenBank/DDBJ whole genome shotgun (WGS) entry which is preliminary data.</text>
</comment>
<dbReference type="RefSeq" id="WP_136731747.1">
    <property type="nucleotide sequence ID" value="NZ_SUMC01000318.1"/>
</dbReference>
<evidence type="ECO:0000259" key="6">
    <source>
        <dbReference type="PROSITE" id="PS51898"/>
    </source>
</evidence>
<dbReference type="SUPFAM" id="SSF56349">
    <property type="entry name" value="DNA breaking-rejoining enzymes"/>
    <property type="match status" value="1"/>
</dbReference>
<dbReference type="InterPro" id="IPR011010">
    <property type="entry name" value="DNA_brk_join_enz"/>
</dbReference>
<reference evidence="8 9" key="1">
    <citation type="submission" date="2019-04" db="EMBL/GenBank/DDBJ databases">
        <title>Streptomyces oryziradicis sp. nov., a novel actinomycete isolated from rhizosphere soil of rice (Oryza sativa L.).</title>
        <authorList>
            <person name="Li C."/>
        </authorList>
    </citation>
    <scope>NUCLEOTIDE SEQUENCE [LARGE SCALE GENOMIC DNA]</scope>
    <source>
        <strain evidence="8 9">NEAU-C40</strain>
    </source>
</reference>
<evidence type="ECO:0000313" key="9">
    <source>
        <dbReference type="Proteomes" id="UP000305778"/>
    </source>
</evidence>
<dbReference type="Pfam" id="PF02899">
    <property type="entry name" value="Phage_int_SAM_1"/>
    <property type="match status" value="1"/>
</dbReference>
<dbReference type="GO" id="GO:0006310">
    <property type="term" value="P:DNA recombination"/>
    <property type="evidence" value="ECO:0007669"/>
    <property type="project" value="UniProtKB-KW"/>
</dbReference>
<feature type="compositionally biased region" description="Basic and acidic residues" evidence="5">
    <location>
        <begin position="279"/>
        <end position="288"/>
    </location>
</feature>
<name>A0A4V5MV92_9ACTN</name>
<dbReference type="Gene3D" id="1.10.150.130">
    <property type="match status" value="1"/>
</dbReference>
<evidence type="ECO:0000256" key="4">
    <source>
        <dbReference type="PROSITE-ProRule" id="PRU01248"/>
    </source>
</evidence>
<feature type="region of interest" description="Disordered" evidence="5">
    <location>
        <begin position="261"/>
        <end position="288"/>
    </location>
</feature>
<accession>A0A4V5MV92</accession>
<dbReference type="Gene3D" id="1.10.443.10">
    <property type="entry name" value="Intergrase catalytic core"/>
    <property type="match status" value="1"/>
</dbReference>
<evidence type="ECO:0000313" key="8">
    <source>
        <dbReference type="EMBL" id="TJZ91328.1"/>
    </source>
</evidence>
<protein>
    <recommendedName>
        <fullName evidence="10">Tyrosine-type recombinase/integrase</fullName>
    </recommendedName>
</protein>
<dbReference type="PROSITE" id="PS51900">
    <property type="entry name" value="CB"/>
    <property type="match status" value="1"/>
</dbReference>
<evidence type="ECO:0000256" key="1">
    <source>
        <dbReference type="ARBA" id="ARBA00022908"/>
    </source>
</evidence>
<feature type="domain" description="Tyr recombinase" evidence="6">
    <location>
        <begin position="143"/>
        <end position="288"/>
    </location>
</feature>
<feature type="domain" description="Core-binding (CB)" evidence="7">
    <location>
        <begin position="1"/>
        <end position="96"/>
    </location>
</feature>
<evidence type="ECO:0000256" key="2">
    <source>
        <dbReference type="ARBA" id="ARBA00023125"/>
    </source>
</evidence>
<dbReference type="GO" id="GO:0015074">
    <property type="term" value="P:DNA integration"/>
    <property type="evidence" value="ECO:0007669"/>
    <property type="project" value="UniProtKB-KW"/>
</dbReference>
<organism evidence="8 9">
    <name type="scientific">Actinacidiphila oryziradicis</name>
    <dbReference type="NCBI Taxonomy" id="2571141"/>
    <lineage>
        <taxon>Bacteria</taxon>
        <taxon>Bacillati</taxon>
        <taxon>Actinomycetota</taxon>
        <taxon>Actinomycetes</taxon>
        <taxon>Kitasatosporales</taxon>
        <taxon>Streptomycetaceae</taxon>
        <taxon>Actinacidiphila</taxon>
    </lineage>
</organism>
<dbReference type="InterPro" id="IPR044068">
    <property type="entry name" value="CB"/>
</dbReference>
<dbReference type="OrthoDB" id="9803188at2"/>
<feature type="compositionally biased region" description="Basic residues" evidence="5">
    <location>
        <begin position="261"/>
        <end position="271"/>
    </location>
</feature>
<dbReference type="PROSITE" id="PS51898">
    <property type="entry name" value="TYR_RECOMBINASE"/>
    <property type="match status" value="1"/>
</dbReference>
<sequence>MVGPAEEYLEYLRVQKVSPNTVKSYARALALWWQYLDAFGVAWDAVTLEDFGGFLTWLRTGEDPQVAALTPGQARFGESTVAVRLRAVLSCYEFHRLNGVDVGRDLHRLVHRGGGRYKPMLEHIARRKGRRQTVIRVRQQHPAVPPVLTPRQINRICDACAVWDPAAGEWRGSVRDRLLWALLAETGLRLGEALGLRHRDWHTGRGDSPFIEVVPREHPHGLRVRGGGYRELYISHELDRLYGEYLWQLCDVGADPGGRRSRRLVRLRQPRPRTPVRPLETRQRLRPG</sequence>
<evidence type="ECO:0008006" key="10">
    <source>
        <dbReference type="Google" id="ProtNLM"/>
    </source>
</evidence>
<gene>
    <name evidence="8" type="ORF">FCI23_55540</name>
</gene>
<keyword evidence="2 4" id="KW-0238">DNA-binding</keyword>
<dbReference type="AlphaFoldDB" id="A0A4V5MV92"/>